<gene>
    <name evidence="1" type="ORF">GCM10023349_05600</name>
</gene>
<sequence length="88" mass="9580">MKRVVIGAVVLLIAVSIGVWFVNWDPSPNQGWDTTCGDLLDMTSTQREAVMQKAGVERENASARATFYAGACAHSPEDRNYPIGNINP</sequence>
<evidence type="ECO:0000313" key="2">
    <source>
        <dbReference type="Proteomes" id="UP001499974"/>
    </source>
</evidence>
<accession>A0ABP8WPF1</accession>
<dbReference type="EMBL" id="BAABKM010000001">
    <property type="protein sequence ID" value="GAA4693264.1"/>
    <property type="molecule type" value="Genomic_DNA"/>
</dbReference>
<protein>
    <submittedName>
        <fullName evidence="1">Uncharacterized protein</fullName>
    </submittedName>
</protein>
<reference evidence="2" key="1">
    <citation type="journal article" date="2019" name="Int. J. Syst. Evol. Microbiol.">
        <title>The Global Catalogue of Microorganisms (GCM) 10K type strain sequencing project: providing services to taxonomists for standard genome sequencing and annotation.</title>
        <authorList>
            <consortium name="The Broad Institute Genomics Platform"/>
            <consortium name="The Broad Institute Genome Sequencing Center for Infectious Disease"/>
            <person name="Wu L."/>
            <person name="Ma J."/>
        </authorList>
    </citation>
    <scope>NUCLEOTIDE SEQUENCE [LARGE SCALE GENOMIC DNA]</scope>
    <source>
        <strain evidence="2">JCM 18531</strain>
    </source>
</reference>
<keyword evidence="2" id="KW-1185">Reference proteome</keyword>
<dbReference type="RefSeq" id="WP_345519003.1">
    <property type="nucleotide sequence ID" value="NZ_BAABKM010000001.1"/>
</dbReference>
<name>A0ABP8WPF1_9ACTN</name>
<proteinExistence type="predicted"/>
<dbReference type="Proteomes" id="UP001499974">
    <property type="component" value="Unassembled WGS sequence"/>
</dbReference>
<comment type="caution">
    <text evidence="1">The sequence shown here is derived from an EMBL/GenBank/DDBJ whole genome shotgun (WGS) entry which is preliminary data.</text>
</comment>
<organism evidence="1 2">
    <name type="scientific">Nocardioides conyzicola</name>
    <dbReference type="NCBI Taxonomy" id="1651781"/>
    <lineage>
        <taxon>Bacteria</taxon>
        <taxon>Bacillati</taxon>
        <taxon>Actinomycetota</taxon>
        <taxon>Actinomycetes</taxon>
        <taxon>Propionibacteriales</taxon>
        <taxon>Nocardioidaceae</taxon>
        <taxon>Nocardioides</taxon>
    </lineage>
</organism>
<evidence type="ECO:0000313" key="1">
    <source>
        <dbReference type="EMBL" id="GAA4693264.1"/>
    </source>
</evidence>